<feature type="compositionally biased region" description="Acidic residues" evidence="1">
    <location>
        <begin position="83"/>
        <end position="94"/>
    </location>
</feature>
<sequence>MSTISEVPLSNTLNPVCSCSSCSEPLSRWLSKVDTVKCVLDHPWITQQRVSAVTGHRTTRPDDTNTRFPHSSRGHRQARSSAVEEEEEEEEDEAALCQDFGGQSHEPLAALRPARALWVMMDVSSVWNQSPEGTLSLGHTGVKCVLERTDPLPCM</sequence>
<evidence type="ECO:0000313" key="3">
    <source>
        <dbReference type="Proteomes" id="UP001153269"/>
    </source>
</evidence>
<comment type="caution">
    <text evidence="2">The sequence shown here is derived from an EMBL/GenBank/DDBJ whole genome shotgun (WGS) entry which is preliminary data.</text>
</comment>
<evidence type="ECO:0000313" key="2">
    <source>
        <dbReference type="EMBL" id="CAB1437666.1"/>
    </source>
</evidence>
<protein>
    <submittedName>
        <fullName evidence="2">Uncharacterized protein</fullName>
    </submittedName>
</protein>
<dbReference type="Proteomes" id="UP001153269">
    <property type="component" value="Unassembled WGS sequence"/>
</dbReference>
<evidence type="ECO:0000256" key="1">
    <source>
        <dbReference type="SAM" id="MobiDB-lite"/>
    </source>
</evidence>
<proteinExistence type="predicted"/>
<keyword evidence="3" id="KW-1185">Reference proteome</keyword>
<name>A0A9N7YUE2_PLEPL</name>
<feature type="region of interest" description="Disordered" evidence="1">
    <location>
        <begin position="51"/>
        <end position="95"/>
    </location>
</feature>
<accession>A0A9N7YUE2</accession>
<dbReference type="AlphaFoldDB" id="A0A9N7YUE2"/>
<reference evidence="2" key="1">
    <citation type="submission" date="2020-03" db="EMBL/GenBank/DDBJ databases">
        <authorList>
            <person name="Weist P."/>
        </authorList>
    </citation>
    <scope>NUCLEOTIDE SEQUENCE</scope>
</reference>
<organism evidence="2 3">
    <name type="scientific">Pleuronectes platessa</name>
    <name type="common">European plaice</name>
    <dbReference type="NCBI Taxonomy" id="8262"/>
    <lineage>
        <taxon>Eukaryota</taxon>
        <taxon>Metazoa</taxon>
        <taxon>Chordata</taxon>
        <taxon>Craniata</taxon>
        <taxon>Vertebrata</taxon>
        <taxon>Euteleostomi</taxon>
        <taxon>Actinopterygii</taxon>
        <taxon>Neopterygii</taxon>
        <taxon>Teleostei</taxon>
        <taxon>Neoteleostei</taxon>
        <taxon>Acanthomorphata</taxon>
        <taxon>Carangaria</taxon>
        <taxon>Pleuronectiformes</taxon>
        <taxon>Pleuronectoidei</taxon>
        <taxon>Pleuronectidae</taxon>
        <taxon>Pleuronectes</taxon>
    </lineage>
</organism>
<dbReference type="EMBL" id="CADEAL010002057">
    <property type="protein sequence ID" value="CAB1437666.1"/>
    <property type="molecule type" value="Genomic_DNA"/>
</dbReference>
<gene>
    <name evidence="2" type="ORF">PLEPLA_LOCUS25693</name>
</gene>